<dbReference type="OrthoDB" id="10547101at2759"/>
<evidence type="ECO:0000256" key="1">
    <source>
        <dbReference type="SAM" id="SignalP"/>
    </source>
</evidence>
<dbReference type="GeneID" id="117568884"/>
<keyword evidence="1" id="KW-0732">Signal</keyword>
<reference evidence="3" key="1">
    <citation type="submission" date="2025-08" db="UniProtKB">
        <authorList>
            <consortium name="RefSeq"/>
        </authorList>
    </citation>
    <scope>IDENTIFICATION</scope>
    <source>
        <strain evidence="3">15112-1751.03</strain>
        <tissue evidence="3">Whole Adult</tissue>
    </source>
</reference>
<accession>A0A6P8WUA0</accession>
<dbReference type="AlphaFoldDB" id="A0A6P8WUA0"/>
<keyword evidence="2" id="KW-1185">Reference proteome</keyword>
<name>A0A6P8WUA0_DROAB</name>
<dbReference type="RefSeq" id="XP_034105674.1">
    <property type="nucleotide sequence ID" value="XM_034249783.2"/>
</dbReference>
<gene>
    <name evidence="3" type="primary">LOC117568884</name>
</gene>
<dbReference type="Proteomes" id="UP000515160">
    <property type="component" value="Chromosome 3"/>
</dbReference>
<feature type="signal peptide" evidence="1">
    <location>
        <begin position="1"/>
        <end position="20"/>
    </location>
</feature>
<protein>
    <submittedName>
        <fullName evidence="3">Uncharacterized protein LOC117568884</fullName>
    </submittedName>
</protein>
<evidence type="ECO:0000313" key="2">
    <source>
        <dbReference type="Proteomes" id="UP000515160"/>
    </source>
</evidence>
<proteinExistence type="predicted"/>
<feature type="chain" id="PRO_5027804376" evidence="1">
    <location>
        <begin position="21"/>
        <end position="205"/>
    </location>
</feature>
<sequence length="205" mass="22867">MARLTLIVFSLVFFLSSSSALITEAMIGSIFILNTILGTTFLDMALGGPISRASSMASVAVPISSGSPFWPSHKVAPQHLRRRRQTLQDRLNDLHLYDYVTSPSAEKDESPLGLEIDIFNNFQNIAHDMASEVSMHLGLPPHTLEAYYLGEKDAPNFEDVVDTVAKRFHAPKFVLAGLHSLFKTAEKYEDDYEYDNDNDNGQQDQ</sequence>
<evidence type="ECO:0000313" key="3">
    <source>
        <dbReference type="RefSeq" id="XP_034105674.1"/>
    </source>
</evidence>
<organism evidence="2 3">
    <name type="scientific">Drosophila albomicans</name>
    <name type="common">Fruit fly</name>
    <dbReference type="NCBI Taxonomy" id="7291"/>
    <lineage>
        <taxon>Eukaryota</taxon>
        <taxon>Metazoa</taxon>
        <taxon>Ecdysozoa</taxon>
        <taxon>Arthropoda</taxon>
        <taxon>Hexapoda</taxon>
        <taxon>Insecta</taxon>
        <taxon>Pterygota</taxon>
        <taxon>Neoptera</taxon>
        <taxon>Endopterygota</taxon>
        <taxon>Diptera</taxon>
        <taxon>Brachycera</taxon>
        <taxon>Muscomorpha</taxon>
        <taxon>Ephydroidea</taxon>
        <taxon>Drosophilidae</taxon>
        <taxon>Drosophila</taxon>
    </lineage>
</organism>